<keyword evidence="1" id="KW-0862">Zinc</keyword>
<proteinExistence type="predicted"/>
<dbReference type="PANTHER" id="PTHR47592">
    <property type="entry name" value="PBF68 PROTEIN"/>
    <property type="match status" value="1"/>
</dbReference>
<evidence type="ECO:0000259" key="3">
    <source>
        <dbReference type="PROSITE" id="PS50158"/>
    </source>
</evidence>
<dbReference type="KEGG" id="pavi:110746825"/>
<dbReference type="SMART" id="SM00343">
    <property type="entry name" value="ZnF_C2HC"/>
    <property type="match status" value="1"/>
</dbReference>
<feature type="region of interest" description="Disordered" evidence="2">
    <location>
        <begin position="1"/>
        <end position="23"/>
    </location>
</feature>
<keyword evidence="1" id="KW-0479">Metal-binding</keyword>
<sequence>MDEQSVSANGVNGAKNPHSEKPEKFKGVDFKRWQQKMLFYLTTMNLANAVKEEVPVATENPVSKETLSAIDAWKHSEFCCRNYILNSLDDNLYDIYSACKTAKELWEKLEKKYKIEDAGSKKFVIGKFLKFSMVDSRSVIAQVEELQKLISELHAEGCSINEHFQVGAIIEKLPPSWNDFKIYLKHKCREMNMEDLILRLQVEEDHRKGDKNDVSALEANANIVEGKTFKPKDQSKKNTGKNFNKQAAALAPKAKDFKKIKGSCWVCGKPGHKAQECRHRRDHNPANQDLWWRKAVYGQCLCFCNSRKRQSGAEIHLWKESDPAECAACSKN</sequence>
<dbReference type="Pfam" id="PF14223">
    <property type="entry name" value="Retrotran_gag_2"/>
    <property type="match status" value="1"/>
</dbReference>
<dbReference type="InterPro" id="IPR001878">
    <property type="entry name" value="Znf_CCHC"/>
</dbReference>
<reference evidence="5" key="1">
    <citation type="submission" date="2025-08" db="UniProtKB">
        <authorList>
            <consortium name="RefSeq"/>
        </authorList>
    </citation>
    <scope>IDENTIFICATION</scope>
</reference>
<feature type="compositionally biased region" description="Polar residues" evidence="2">
    <location>
        <begin position="1"/>
        <end position="10"/>
    </location>
</feature>
<evidence type="ECO:0000256" key="1">
    <source>
        <dbReference type="PROSITE-ProRule" id="PRU00047"/>
    </source>
</evidence>
<evidence type="ECO:0000313" key="5">
    <source>
        <dbReference type="RefSeq" id="XP_021802755.1"/>
    </source>
</evidence>
<dbReference type="InterPro" id="IPR036875">
    <property type="entry name" value="Znf_CCHC_sf"/>
</dbReference>
<dbReference type="RefSeq" id="XP_021802755.1">
    <property type="nucleotide sequence ID" value="XM_021947063.1"/>
</dbReference>
<dbReference type="SUPFAM" id="SSF57756">
    <property type="entry name" value="Retrovirus zinc finger-like domains"/>
    <property type="match status" value="1"/>
</dbReference>
<organism evidence="4 5">
    <name type="scientific">Prunus avium</name>
    <name type="common">Cherry</name>
    <name type="synonym">Cerasus avium</name>
    <dbReference type="NCBI Taxonomy" id="42229"/>
    <lineage>
        <taxon>Eukaryota</taxon>
        <taxon>Viridiplantae</taxon>
        <taxon>Streptophyta</taxon>
        <taxon>Embryophyta</taxon>
        <taxon>Tracheophyta</taxon>
        <taxon>Spermatophyta</taxon>
        <taxon>Magnoliopsida</taxon>
        <taxon>eudicotyledons</taxon>
        <taxon>Gunneridae</taxon>
        <taxon>Pentapetalae</taxon>
        <taxon>rosids</taxon>
        <taxon>fabids</taxon>
        <taxon>Rosales</taxon>
        <taxon>Rosaceae</taxon>
        <taxon>Amygdaloideae</taxon>
        <taxon>Amygdaleae</taxon>
        <taxon>Prunus</taxon>
    </lineage>
</organism>
<dbReference type="AlphaFoldDB" id="A0A6P5RCV8"/>
<dbReference type="GO" id="GO:0003676">
    <property type="term" value="F:nucleic acid binding"/>
    <property type="evidence" value="ECO:0007669"/>
    <property type="project" value="InterPro"/>
</dbReference>
<protein>
    <submittedName>
        <fullName evidence="5">Uncharacterized protein LOC110746825</fullName>
    </submittedName>
</protein>
<dbReference type="PROSITE" id="PS50158">
    <property type="entry name" value="ZF_CCHC"/>
    <property type="match status" value="1"/>
</dbReference>
<keyword evidence="4" id="KW-1185">Reference proteome</keyword>
<dbReference type="Proteomes" id="UP000515124">
    <property type="component" value="Unplaced"/>
</dbReference>
<dbReference type="GO" id="GO:0008270">
    <property type="term" value="F:zinc ion binding"/>
    <property type="evidence" value="ECO:0007669"/>
    <property type="project" value="UniProtKB-KW"/>
</dbReference>
<name>A0A6P5RCV8_PRUAV</name>
<evidence type="ECO:0000256" key="2">
    <source>
        <dbReference type="SAM" id="MobiDB-lite"/>
    </source>
</evidence>
<accession>A0A6P5RCV8</accession>
<gene>
    <name evidence="5" type="primary">LOC110746825</name>
</gene>
<evidence type="ECO:0000313" key="4">
    <source>
        <dbReference type="Proteomes" id="UP000515124"/>
    </source>
</evidence>
<dbReference type="GeneID" id="110746825"/>
<feature type="domain" description="CCHC-type" evidence="3">
    <location>
        <begin position="264"/>
        <end position="278"/>
    </location>
</feature>
<keyword evidence="1" id="KW-0863">Zinc-finger</keyword>
<dbReference type="PANTHER" id="PTHR47592:SF27">
    <property type="entry name" value="OS08G0421700 PROTEIN"/>
    <property type="match status" value="1"/>
</dbReference>